<feature type="region of interest" description="Disordered" evidence="1">
    <location>
        <begin position="167"/>
        <end position="187"/>
    </location>
</feature>
<reference evidence="2 3" key="1">
    <citation type="journal article" date="2008" name="J. Bacteriol.">
        <title>Complete genome sequence of the soil actinomycete Kocuria rhizophila.</title>
        <authorList>
            <person name="Takarada H."/>
            <person name="Sekine M."/>
            <person name="Kosugi H."/>
            <person name="Matsuo Y."/>
            <person name="Fujisawa T."/>
            <person name="Omata S."/>
            <person name="Kishi E."/>
            <person name="Shimizu A."/>
            <person name="Tsukatani N."/>
            <person name="Tanikawa S."/>
            <person name="Fujita N."/>
            <person name="Harayama S."/>
        </authorList>
    </citation>
    <scope>NUCLEOTIDE SEQUENCE [LARGE SCALE GENOMIC DNA]</scope>
    <source>
        <strain evidence="3">ATCC 9341 / DSM 348 / NBRC 103217 / DC2201</strain>
    </source>
</reference>
<keyword evidence="3" id="KW-1185">Reference proteome</keyword>
<evidence type="ECO:0000313" key="3">
    <source>
        <dbReference type="Proteomes" id="UP000008838"/>
    </source>
</evidence>
<dbReference type="HOGENOM" id="CLU_1445919_0_0_11"/>
<sequence>MAYRCAHRRTGGHRTCSECGGDCQPGTSVSADHLGVRITFVCLEHGVHSAIDPFEEVEDAMIGPFFSINESNIGHAAVRAASRPIPQDAPAEMKLGLRTEDLGREDVYIEVSTPRGFSRGIRISKAEVVAILGSQDHEGCRTACQRYIDDLALLARRAVLDAQAHSERLDDPNLDTGNEPNVAEPVN</sequence>
<accession>B2GJY5</accession>
<name>B2GJY5_KOCRD</name>
<dbReference type="eggNOG" id="ENOG502ZKFV">
    <property type="taxonomic scope" value="Bacteria"/>
</dbReference>
<dbReference type="AlphaFoldDB" id="B2GJY5"/>
<dbReference type="Proteomes" id="UP000008838">
    <property type="component" value="Chromosome"/>
</dbReference>
<dbReference type="KEGG" id="krh:KRH_07430"/>
<organism evidence="2 3">
    <name type="scientific">Kocuria rhizophila (strain ATCC 9341 / DSM 348 / NBRC 103217 / DC2201)</name>
    <dbReference type="NCBI Taxonomy" id="378753"/>
    <lineage>
        <taxon>Bacteria</taxon>
        <taxon>Bacillati</taxon>
        <taxon>Actinomycetota</taxon>
        <taxon>Actinomycetes</taxon>
        <taxon>Micrococcales</taxon>
        <taxon>Micrococcaceae</taxon>
        <taxon>Kocuria</taxon>
    </lineage>
</organism>
<evidence type="ECO:0000256" key="1">
    <source>
        <dbReference type="SAM" id="MobiDB-lite"/>
    </source>
</evidence>
<gene>
    <name evidence="2" type="ordered locus">KRH_07430</name>
</gene>
<dbReference type="EMBL" id="AP009152">
    <property type="protein sequence ID" value="BAG29090.1"/>
    <property type="molecule type" value="Genomic_DNA"/>
</dbReference>
<proteinExistence type="predicted"/>
<protein>
    <submittedName>
        <fullName evidence="2">Uncharacterized protein</fullName>
    </submittedName>
</protein>
<evidence type="ECO:0000313" key="2">
    <source>
        <dbReference type="EMBL" id="BAG29090.1"/>
    </source>
</evidence>